<dbReference type="InterPro" id="IPR039979">
    <property type="entry name" value="PRPF18"/>
</dbReference>
<keyword evidence="4" id="KW-0507">mRNA processing</keyword>
<dbReference type="GO" id="GO:0000350">
    <property type="term" value="P:generation of catalytic spliceosome for second transesterification step"/>
    <property type="evidence" value="ECO:0007669"/>
    <property type="project" value="TreeGrafter"/>
</dbReference>
<feature type="region of interest" description="Disordered" evidence="8">
    <location>
        <begin position="391"/>
        <end position="418"/>
    </location>
</feature>
<feature type="compositionally biased region" description="Low complexity" evidence="8">
    <location>
        <begin position="70"/>
        <end position="82"/>
    </location>
</feature>
<dbReference type="SMART" id="SM00500">
    <property type="entry name" value="SFM"/>
    <property type="match status" value="1"/>
</dbReference>
<evidence type="ECO:0000256" key="5">
    <source>
        <dbReference type="ARBA" id="ARBA00022728"/>
    </source>
</evidence>
<dbReference type="AlphaFoldDB" id="A0A7S0QTU4"/>
<feature type="domain" description="Pre-mRNA processing factor 4 (PRP4)-like" evidence="9">
    <location>
        <begin position="98"/>
        <end position="151"/>
    </location>
</feature>
<organism evidence="10">
    <name type="scientific">Pyramimonas obovata</name>
    <dbReference type="NCBI Taxonomy" id="1411642"/>
    <lineage>
        <taxon>Eukaryota</taxon>
        <taxon>Viridiplantae</taxon>
        <taxon>Chlorophyta</taxon>
        <taxon>Pyramimonadophyceae</taxon>
        <taxon>Pyramimonadales</taxon>
        <taxon>Pyramimonadaceae</taxon>
        <taxon>Pyramimonas</taxon>
        <taxon>Pyramimonas incertae sedis</taxon>
    </lineage>
</organism>
<protein>
    <recommendedName>
        <fullName evidence="3">Pre-mRNA-splicing factor 18</fullName>
    </recommendedName>
</protein>
<reference evidence="10" key="1">
    <citation type="submission" date="2021-01" db="EMBL/GenBank/DDBJ databases">
        <authorList>
            <person name="Corre E."/>
            <person name="Pelletier E."/>
            <person name="Niang G."/>
            <person name="Scheremetjew M."/>
            <person name="Finn R."/>
            <person name="Kale V."/>
            <person name="Holt S."/>
            <person name="Cochrane G."/>
            <person name="Meng A."/>
            <person name="Brown T."/>
            <person name="Cohen L."/>
        </authorList>
    </citation>
    <scope>NUCLEOTIDE SEQUENCE</scope>
    <source>
        <strain evidence="10">CCMP722</strain>
    </source>
</reference>
<dbReference type="SUPFAM" id="SSF47938">
    <property type="entry name" value="Functional domain of the splicing factor Prp18"/>
    <property type="match status" value="1"/>
</dbReference>
<dbReference type="GO" id="GO:0046540">
    <property type="term" value="C:U4/U6 x U5 tri-snRNP complex"/>
    <property type="evidence" value="ECO:0007669"/>
    <property type="project" value="TreeGrafter"/>
</dbReference>
<feature type="compositionally biased region" description="Basic and acidic residues" evidence="8">
    <location>
        <begin position="39"/>
        <end position="64"/>
    </location>
</feature>
<feature type="region of interest" description="Disordered" evidence="8">
    <location>
        <begin position="1"/>
        <end position="27"/>
    </location>
</feature>
<dbReference type="Gene3D" id="1.20.940.10">
    <property type="entry name" value="Functional domain of the splicing factor Prp18"/>
    <property type="match status" value="1"/>
</dbReference>
<dbReference type="Gene3D" id="4.10.280.110">
    <property type="entry name" value="Pre-mRNA processing factor 4 domain"/>
    <property type="match status" value="1"/>
</dbReference>
<evidence type="ECO:0000259" key="9">
    <source>
        <dbReference type="SMART" id="SM00500"/>
    </source>
</evidence>
<evidence type="ECO:0000256" key="7">
    <source>
        <dbReference type="ARBA" id="ARBA00023242"/>
    </source>
</evidence>
<proteinExistence type="inferred from homology"/>
<name>A0A7S0QTU4_9CHLO</name>
<sequence length="450" mass="51081">MAGMAGLAAAMAGMKRQKQQEFGGKKFVKRSEIEAVRQARLREEQAKEDERKGRVGKTEKKEESSTANPAVAEVEAATSSASLKRKEKEEAKEPLEVLPKEEVIRRLRALGQPATLFAESEDDRHRRLLVAAKNISVTDDTGGQQNDEMGARLRNMSADERLLAKLQKRKADKLAEASEAATDEPAKTTEEQELEAQFAAAAAELAKKRAEENMSVGDRITVFFKHITDEWGLEIEKMDESYLFSMEGKLLRATYDFSVKNLKLLYRQLRQGTCPEDLQRGLWLVVEAMKRRDYREAMDVYLRISIGNAPWPIGVTMVGIHERSAREKIGAQSQAHIMHDEASRKYLQSVKRCISFCQRRYPANPSRTIDFNLRVFGDDLTALKEAEDRGEDVDIASHDHNVPKDKWGNRSDGWKAQDRDNRTLSAVLRSAYEHEDDVKNQVTERQLVMK</sequence>
<feature type="compositionally biased region" description="Basic and acidic residues" evidence="8">
    <location>
        <begin position="84"/>
        <end position="95"/>
    </location>
</feature>
<evidence type="ECO:0000256" key="4">
    <source>
        <dbReference type="ARBA" id="ARBA00022664"/>
    </source>
</evidence>
<evidence type="ECO:0000313" key="10">
    <source>
        <dbReference type="EMBL" id="CAD8647976.1"/>
    </source>
</evidence>
<evidence type="ECO:0000256" key="3">
    <source>
        <dbReference type="ARBA" id="ARBA00018242"/>
    </source>
</evidence>
<evidence type="ECO:0000256" key="2">
    <source>
        <dbReference type="ARBA" id="ARBA00008137"/>
    </source>
</evidence>
<dbReference type="SUPFAM" id="SSF158230">
    <property type="entry name" value="PRP4-like"/>
    <property type="match status" value="1"/>
</dbReference>
<keyword evidence="6" id="KW-0508">mRNA splicing</keyword>
<evidence type="ECO:0000256" key="8">
    <source>
        <dbReference type="SAM" id="MobiDB-lite"/>
    </source>
</evidence>
<feature type="region of interest" description="Disordered" evidence="8">
    <location>
        <begin position="39"/>
        <end position="95"/>
    </location>
</feature>
<dbReference type="GO" id="GO:0005682">
    <property type="term" value="C:U5 snRNP"/>
    <property type="evidence" value="ECO:0007669"/>
    <property type="project" value="TreeGrafter"/>
</dbReference>
<dbReference type="PANTHER" id="PTHR13007">
    <property type="entry name" value="PRE-MRNA SPLICING FACTOR-RELATED"/>
    <property type="match status" value="1"/>
</dbReference>
<feature type="compositionally biased region" description="Basic and acidic residues" evidence="8">
    <location>
        <begin position="395"/>
        <end position="418"/>
    </location>
</feature>
<dbReference type="PANTHER" id="PTHR13007:SF19">
    <property type="entry name" value="PRE-MRNA-SPLICING FACTOR 18"/>
    <property type="match status" value="1"/>
</dbReference>
<comment type="subcellular location">
    <subcellularLocation>
        <location evidence="1">Nucleus</location>
    </subcellularLocation>
</comment>
<dbReference type="InterPro" id="IPR014906">
    <property type="entry name" value="PRP4-like"/>
</dbReference>
<evidence type="ECO:0000256" key="1">
    <source>
        <dbReference type="ARBA" id="ARBA00004123"/>
    </source>
</evidence>
<dbReference type="Pfam" id="PF02840">
    <property type="entry name" value="Prp18"/>
    <property type="match status" value="1"/>
</dbReference>
<feature type="compositionally biased region" description="Low complexity" evidence="8">
    <location>
        <begin position="1"/>
        <end position="14"/>
    </location>
</feature>
<dbReference type="InterPro" id="IPR004098">
    <property type="entry name" value="Prp18"/>
</dbReference>
<keyword evidence="5" id="KW-0747">Spliceosome</keyword>
<feature type="region of interest" description="Disordered" evidence="8">
    <location>
        <begin position="174"/>
        <end position="193"/>
    </location>
</feature>
<gene>
    <name evidence="10" type="ORF">POBO1169_LOCUS355</name>
</gene>
<dbReference type="InterPro" id="IPR036285">
    <property type="entry name" value="PRP4-like_sf"/>
</dbReference>
<dbReference type="EMBL" id="HBFA01000781">
    <property type="protein sequence ID" value="CAD8647976.1"/>
    <property type="molecule type" value="Transcribed_RNA"/>
</dbReference>
<accession>A0A7S0QTU4</accession>
<dbReference type="GO" id="GO:0071021">
    <property type="term" value="C:U2-type post-spliceosomal complex"/>
    <property type="evidence" value="ECO:0007669"/>
    <property type="project" value="TreeGrafter"/>
</dbReference>
<evidence type="ECO:0000256" key="6">
    <source>
        <dbReference type="ARBA" id="ARBA00023187"/>
    </source>
</evidence>
<comment type="similarity">
    <text evidence="2">Belongs to the PRP18 family.</text>
</comment>
<dbReference type="Pfam" id="PF08799">
    <property type="entry name" value="PRP4"/>
    <property type="match status" value="1"/>
</dbReference>
<keyword evidence="7" id="KW-0539">Nucleus</keyword>